<keyword evidence="1" id="KW-1015">Disulfide bond</keyword>
<name>A0A8J7J8N2_9RHOB</name>
<keyword evidence="2" id="KW-0732">Signal</keyword>
<dbReference type="InterPro" id="IPR001314">
    <property type="entry name" value="Peptidase_S1A"/>
</dbReference>
<dbReference type="InterPro" id="IPR009003">
    <property type="entry name" value="Peptidase_S1_PA"/>
</dbReference>
<dbReference type="RefSeq" id="WP_199023620.1">
    <property type="nucleotide sequence ID" value="NZ_JAELVR010000003.1"/>
</dbReference>
<gene>
    <name evidence="4" type="ORF">JF290_04705</name>
</gene>
<dbReference type="Gene3D" id="2.40.10.10">
    <property type="entry name" value="Trypsin-like serine proteases"/>
    <property type="match status" value="1"/>
</dbReference>
<proteinExistence type="predicted"/>
<dbReference type="AlphaFoldDB" id="A0A8J7J8N2"/>
<dbReference type="PRINTS" id="PR00722">
    <property type="entry name" value="CHYMOTRYPSIN"/>
</dbReference>
<evidence type="ECO:0000256" key="2">
    <source>
        <dbReference type="SAM" id="SignalP"/>
    </source>
</evidence>
<dbReference type="SMART" id="SM00020">
    <property type="entry name" value="Tryp_SPc"/>
    <property type="match status" value="1"/>
</dbReference>
<feature type="domain" description="Peptidase S1" evidence="3">
    <location>
        <begin position="30"/>
        <end position="300"/>
    </location>
</feature>
<feature type="signal peptide" evidence="2">
    <location>
        <begin position="1"/>
        <end position="20"/>
    </location>
</feature>
<evidence type="ECO:0000259" key="3">
    <source>
        <dbReference type="PROSITE" id="PS50240"/>
    </source>
</evidence>
<dbReference type="GO" id="GO:0006508">
    <property type="term" value="P:proteolysis"/>
    <property type="evidence" value="ECO:0007669"/>
    <property type="project" value="UniProtKB-KW"/>
</dbReference>
<keyword evidence="5" id="KW-1185">Reference proteome</keyword>
<dbReference type="Pfam" id="PF00089">
    <property type="entry name" value="Trypsin"/>
    <property type="match status" value="1"/>
</dbReference>
<dbReference type="InterPro" id="IPR001254">
    <property type="entry name" value="Trypsin_dom"/>
</dbReference>
<dbReference type="PROSITE" id="PS50240">
    <property type="entry name" value="TRYPSIN_DOM"/>
    <property type="match status" value="1"/>
</dbReference>
<dbReference type="SUPFAM" id="SSF50494">
    <property type="entry name" value="Trypsin-like serine proteases"/>
    <property type="match status" value="1"/>
</dbReference>
<dbReference type="GO" id="GO:0004252">
    <property type="term" value="F:serine-type endopeptidase activity"/>
    <property type="evidence" value="ECO:0007669"/>
    <property type="project" value="InterPro"/>
</dbReference>
<dbReference type="InterPro" id="IPR043504">
    <property type="entry name" value="Peptidase_S1_PA_chymotrypsin"/>
</dbReference>
<feature type="chain" id="PRO_5035273459" evidence="2">
    <location>
        <begin position="21"/>
        <end position="313"/>
    </location>
</feature>
<reference evidence="4" key="1">
    <citation type="submission" date="2020-12" db="EMBL/GenBank/DDBJ databases">
        <title>Sedimentitalea sp. nov., isolated from sand in Incheon.</title>
        <authorList>
            <person name="Kim W."/>
        </authorList>
    </citation>
    <scope>NUCLEOTIDE SEQUENCE</scope>
    <source>
        <strain evidence="4">CAU 1593</strain>
    </source>
</reference>
<evidence type="ECO:0000256" key="1">
    <source>
        <dbReference type="ARBA" id="ARBA00023157"/>
    </source>
</evidence>
<comment type="caution">
    <text evidence="4">The sequence shown here is derived from an EMBL/GenBank/DDBJ whole genome shotgun (WGS) entry which is preliminary data.</text>
</comment>
<evidence type="ECO:0000313" key="5">
    <source>
        <dbReference type="Proteomes" id="UP000619079"/>
    </source>
</evidence>
<dbReference type="InterPro" id="IPR018114">
    <property type="entry name" value="TRYPSIN_HIS"/>
</dbReference>
<dbReference type="InterPro" id="IPR051487">
    <property type="entry name" value="Ser/Thr_Proteases_Immune/Dev"/>
</dbReference>
<evidence type="ECO:0000313" key="4">
    <source>
        <dbReference type="EMBL" id="MBJ6370814.1"/>
    </source>
</evidence>
<keyword evidence="4" id="KW-0645">Protease</keyword>
<dbReference type="PROSITE" id="PS00134">
    <property type="entry name" value="TRYPSIN_HIS"/>
    <property type="match status" value="1"/>
</dbReference>
<dbReference type="EMBL" id="JAELVR010000003">
    <property type="protein sequence ID" value="MBJ6370814.1"/>
    <property type="molecule type" value="Genomic_DNA"/>
</dbReference>
<keyword evidence="4" id="KW-0378">Hydrolase</keyword>
<sequence length="313" mass="33593">MRTFPLILACLGLLVQPLAAQIGIATAPALSNGQARDDRATASHNAVVYLGHCSGTLITEFIVLTAAHCVPAQFRAPRPATDSAPRCAALPDQHGLQGGAWQDPFEWQPIDIRKTVSVGFGAGRDDLRMAVKVRAYSLPLCADVALLQLVRRVPPALVTPMQVLAKPPAADLDAFLRSADMRYAGWGLGERAARDLPRRQTGRVSYWDRNACHLFTLPPERAHGARVVQGDSGSPLILRLDGRDVVAGVLFGSGLPDPDICGLPLLRPPARHGTYTPTFRNSLPGTDATDLAAWIAHFASKATWEPEPSTALE</sequence>
<dbReference type="Proteomes" id="UP000619079">
    <property type="component" value="Unassembled WGS sequence"/>
</dbReference>
<accession>A0A8J7J8N2</accession>
<protein>
    <submittedName>
        <fullName evidence="4">Trypsin-like serine protease</fullName>
    </submittedName>
</protein>
<organism evidence="4 5">
    <name type="scientific">Sedimentitalea arenosa</name>
    <dbReference type="NCBI Taxonomy" id="2798803"/>
    <lineage>
        <taxon>Bacteria</taxon>
        <taxon>Pseudomonadati</taxon>
        <taxon>Pseudomonadota</taxon>
        <taxon>Alphaproteobacteria</taxon>
        <taxon>Rhodobacterales</taxon>
        <taxon>Paracoccaceae</taxon>
        <taxon>Sedimentitalea</taxon>
    </lineage>
</organism>
<dbReference type="PANTHER" id="PTHR24256">
    <property type="entry name" value="TRYPTASE-RELATED"/>
    <property type="match status" value="1"/>
</dbReference>